<keyword evidence="1" id="KW-0675">Receptor</keyword>
<reference evidence="1 2" key="1">
    <citation type="submission" date="2021-05" db="EMBL/GenBank/DDBJ databases">
        <title>Naturally bred epsilon2 phages have an improved host range and effectivity in uropathogenic E. coli over their ancestor phages.</title>
        <authorList>
            <person name="Saez D."/>
            <person name="Loose M."/>
            <person name="Mutti M."/>
            <person name="Visram Z."/>
            <person name="Hitzenhammer E."/>
            <person name="Dippel D."/>
            <person name="Tisakova L."/>
            <person name="Schertler S."/>
            <person name="Wittmann J."/>
            <person name="Corsini L."/>
            <person name="Wagenlehner F."/>
        </authorList>
    </citation>
    <scope>NUCLEOTIDE SEQUENCE [LARGE SCALE GENOMIC DNA]</scope>
</reference>
<sequence length="44" mass="4960">MSGFLRCYKCICECIYSNGHVLLSGLPRLRLGLFYARKTGGSKF</sequence>
<organism evidence="1 2">
    <name type="scientific">Escherichia phage vB_EcoP-CHD5UKE1</name>
    <dbReference type="NCBI Taxonomy" id="2865805"/>
    <lineage>
        <taxon>Viruses</taxon>
        <taxon>Duplodnaviria</taxon>
        <taxon>Heunggongvirae</taxon>
        <taxon>Uroviricota</taxon>
        <taxon>Caudoviricetes</taxon>
        <taxon>Mktvariviridae</taxon>
        <taxon>Gordonclarkvirinae</taxon>
        <taxon>Kuravirus</taxon>
        <taxon>Kuravirus CHD5UKE1</taxon>
        <taxon>Kuravirus SU10</taxon>
    </lineage>
</organism>
<evidence type="ECO:0000313" key="2">
    <source>
        <dbReference type="Proteomes" id="UP000828739"/>
    </source>
</evidence>
<name>A0ABX9AIS2_9CAUD</name>
<proteinExistence type="predicted"/>
<protein>
    <submittedName>
        <fullName evidence="1">Recognition of host receptor</fullName>
    </submittedName>
</protein>
<evidence type="ECO:0000313" key="1">
    <source>
        <dbReference type="EMBL" id="QZI80624.1"/>
    </source>
</evidence>
<gene>
    <name evidence="1" type="ORF">CHD5UKE1_128</name>
</gene>
<dbReference type="Proteomes" id="UP000828739">
    <property type="component" value="Segment"/>
</dbReference>
<accession>A0ABX9AIS2</accession>
<keyword evidence="2" id="KW-1185">Reference proteome</keyword>
<dbReference type="EMBL" id="MZ234028">
    <property type="protein sequence ID" value="QZI80624.1"/>
    <property type="molecule type" value="Genomic_DNA"/>
</dbReference>